<dbReference type="InterPro" id="IPR017517">
    <property type="entry name" value="Maleyloyr_isom"/>
</dbReference>
<keyword evidence="3" id="KW-1185">Reference proteome</keyword>
<dbReference type="GO" id="GO:0046872">
    <property type="term" value="F:metal ion binding"/>
    <property type="evidence" value="ECO:0007669"/>
    <property type="project" value="InterPro"/>
</dbReference>
<protein>
    <submittedName>
        <fullName evidence="2">Maleylpyruvate isomerase</fullName>
    </submittedName>
</protein>
<dbReference type="Gene3D" id="1.20.120.450">
    <property type="entry name" value="dinb family like domain"/>
    <property type="match status" value="1"/>
</dbReference>
<evidence type="ECO:0000313" key="2">
    <source>
        <dbReference type="EMBL" id="RZT86939.1"/>
    </source>
</evidence>
<dbReference type="EMBL" id="SHKL01000001">
    <property type="protein sequence ID" value="RZT86939.1"/>
    <property type="molecule type" value="Genomic_DNA"/>
</dbReference>
<dbReference type="GO" id="GO:0016853">
    <property type="term" value="F:isomerase activity"/>
    <property type="evidence" value="ECO:0007669"/>
    <property type="project" value="UniProtKB-KW"/>
</dbReference>
<name>A0A4Q7V2X9_PSEST</name>
<dbReference type="InterPro" id="IPR024344">
    <property type="entry name" value="MDMPI_metal-binding"/>
</dbReference>
<reference evidence="2 3" key="1">
    <citation type="submission" date="2019-02" db="EMBL/GenBank/DDBJ databases">
        <title>Sequencing the genomes of 1000 actinobacteria strains.</title>
        <authorList>
            <person name="Klenk H.-P."/>
        </authorList>
    </citation>
    <scope>NUCLEOTIDE SEQUENCE [LARGE SCALE GENOMIC DNA]</scope>
    <source>
        <strain evidence="2 3">DSM 45779</strain>
    </source>
</reference>
<dbReference type="OrthoDB" id="5118203at2"/>
<feature type="domain" description="Mycothiol-dependent maleylpyruvate isomerase metal-binding" evidence="1">
    <location>
        <begin position="26"/>
        <end position="154"/>
    </location>
</feature>
<dbReference type="InterPro" id="IPR034660">
    <property type="entry name" value="DinB/YfiT-like"/>
</dbReference>
<gene>
    <name evidence="2" type="ORF">EV383_3839</name>
</gene>
<evidence type="ECO:0000259" key="1">
    <source>
        <dbReference type="Pfam" id="PF11716"/>
    </source>
</evidence>
<dbReference type="AlphaFoldDB" id="A0A4Q7V2X9"/>
<dbReference type="NCBIfam" id="TIGR03083">
    <property type="entry name" value="maleylpyruvate isomerase family mycothiol-dependent enzyme"/>
    <property type="match status" value="1"/>
</dbReference>
<keyword evidence="2" id="KW-0413">Isomerase</keyword>
<dbReference type="SUPFAM" id="SSF109854">
    <property type="entry name" value="DinB/YfiT-like putative metalloenzymes"/>
    <property type="match status" value="1"/>
</dbReference>
<organism evidence="2 3">
    <name type="scientific">Pseudonocardia sediminis</name>
    <dbReference type="NCBI Taxonomy" id="1397368"/>
    <lineage>
        <taxon>Bacteria</taxon>
        <taxon>Bacillati</taxon>
        <taxon>Actinomycetota</taxon>
        <taxon>Actinomycetes</taxon>
        <taxon>Pseudonocardiales</taxon>
        <taxon>Pseudonocardiaceae</taxon>
        <taxon>Pseudonocardia</taxon>
    </lineage>
</organism>
<proteinExistence type="predicted"/>
<dbReference type="RefSeq" id="WP_130291156.1">
    <property type="nucleotide sequence ID" value="NZ_SHKL01000001.1"/>
</dbReference>
<accession>A0A4Q7V2X9</accession>
<evidence type="ECO:0000313" key="3">
    <source>
        <dbReference type="Proteomes" id="UP000291591"/>
    </source>
</evidence>
<sequence length="239" mass="25973">MTTVLRNRTTLRTDLGVMQREAGMAMATIASLTDTELARPSGCDGWTRAHVIAHLTRDADAMTRLATWAVTGEETPDHASPEERDAGIRETAELPAAQLAAGLERADARLFTALRALGNGVRLETVPTLVAGEIDVFSLPARRTTELIVHHGDLGTTWKLHEAGPDAMVDGIEVCVDRLRAHPDAPGLQVVAREGEEWTVGDGGYRIEGFYETLLPFLARGRADDGLRHEGELPRLPAW</sequence>
<dbReference type="Pfam" id="PF11716">
    <property type="entry name" value="MDMPI_N"/>
    <property type="match status" value="1"/>
</dbReference>
<dbReference type="Proteomes" id="UP000291591">
    <property type="component" value="Unassembled WGS sequence"/>
</dbReference>
<comment type="caution">
    <text evidence="2">The sequence shown here is derived from an EMBL/GenBank/DDBJ whole genome shotgun (WGS) entry which is preliminary data.</text>
</comment>
<dbReference type="InterPro" id="IPR036527">
    <property type="entry name" value="SCP2_sterol-bd_dom_sf"/>
</dbReference>
<dbReference type="SUPFAM" id="SSF55718">
    <property type="entry name" value="SCP-like"/>
    <property type="match status" value="1"/>
</dbReference>
<keyword evidence="2" id="KW-0670">Pyruvate</keyword>